<proteinExistence type="predicted"/>
<accession>A0ACC0X3A0</accession>
<keyword evidence="2" id="KW-1185">Reference proteome</keyword>
<protein>
    <submittedName>
        <fullName evidence="1">Uncharacterized protein</fullName>
    </submittedName>
</protein>
<reference evidence="2" key="1">
    <citation type="journal article" date="2023" name="G3 (Bethesda)">
        <title>Genome assembly and association tests identify interacting loci associated with vigor, precocity, and sex in interspecific pistachio rootstocks.</title>
        <authorList>
            <person name="Palmer W."/>
            <person name="Jacygrad E."/>
            <person name="Sagayaradj S."/>
            <person name="Cavanaugh K."/>
            <person name="Han R."/>
            <person name="Bertier L."/>
            <person name="Beede B."/>
            <person name="Kafkas S."/>
            <person name="Golino D."/>
            <person name="Preece J."/>
            <person name="Michelmore R."/>
        </authorList>
    </citation>
    <scope>NUCLEOTIDE SEQUENCE [LARGE SCALE GENOMIC DNA]</scope>
</reference>
<sequence length="219" mass="24797">MEDDWVIDTGATNHITYNIDSLSDAINWPDIPPVQIPNGETTAVHALGLIALGKRLTLERVLGVPDFCFNLLSVSKLTRDLYYSLTFWSKFCVIQDLPSRMLIGVGRERNGLYYLEPMKGGQALSTSNSVKANLWHRRLGHLLVNHISLVPNLSISFDCKKTLFCDACYKAKQTRLSFPIHLNKTMHAFELVHCDIWGPYKTKSFSGAHYFLTIVDDYS</sequence>
<evidence type="ECO:0000313" key="2">
    <source>
        <dbReference type="Proteomes" id="UP001163603"/>
    </source>
</evidence>
<name>A0ACC0X3A0_9ROSI</name>
<organism evidence="1 2">
    <name type="scientific">Pistacia integerrima</name>
    <dbReference type="NCBI Taxonomy" id="434235"/>
    <lineage>
        <taxon>Eukaryota</taxon>
        <taxon>Viridiplantae</taxon>
        <taxon>Streptophyta</taxon>
        <taxon>Embryophyta</taxon>
        <taxon>Tracheophyta</taxon>
        <taxon>Spermatophyta</taxon>
        <taxon>Magnoliopsida</taxon>
        <taxon>eudicotyledons</taxon>
        <taxon>Gunneridae</taxon>
        <taxon>Pentapetalae</taxon>
        <taxon>rosids</taxon>
        <taxon>malvids</taxon>
        <taxon>Sapindales</taxon>
        <taxon>Anacardiaceae</taxon>
        <taxon>Pistacia</taxon>
    </lineage>
</organism>
<evidence type="ECO:0000313" key="1">
    <source>
        <dbReference type="EMBL" id="KAJ0009893.1"/>
    </source>
</evidence>
<dbReference type="EMBL" id="CM047749">
    <property type="protein sequence ID" value="KAJ0009893.1"/>
    <property type="molecule type" value="Genomic_DNA"/>
</dbReference>
<comment type="caution">
    <text evidence="1">The sequence shown here is derived from an EMBL/GenBank/DDBJ whole genome shotgun (WGS) entry which is preliminary data.</text>
</comment>
<gene>
    <name evidence="1" type="ORF">Pint_34605</name>
</gene>
<dbReference type="Proteomes" id="UP001163603">
    <property type="component" value="Chromosome 14"/>
</dbReference>